<feature type="compositionally biased region" description="Gly residues" evidence="1">
    <location>
        <begin position="240"/>
        <end position="249"/>
    </location>
</feature>
<accession>A0ABQ1UHZ5</accession>
<keyword evidence="3" id="KW-1185">Reference proteome</keyword>
<dbReference type="InterPro" id="IPR036116">
    <property type="entry name" value="FN3_sf"/>
</dbReference>
<feature type="region of interest" description="Disordered" evidence="1">
    <location>
        <begin position="227"/>
        <end position="249"/>
    </location>
</feature>
<organism evidence="2 3">
    <name type="scientific">Hymenobacter cavernae</name>
    <dbReference type="NCBI Taxonomy" id="2044852"/>
    <lineage>
        <taxon>Bacteria</taxon>
        <taxon>Pseudomonadati</taxon>
        <taxon>Bacteroidota</taxon>
        <taxon>Cytophagia</taxon>
        <taxon>Cytophagales</taxon>
        <taxon>Hymenobacteraceae</taxon>
        <taxon>Hymenobacter</taxon>
    </lineage>
</organism>
<dbReference type="EMBL" id="BMHT01000006">
    <property type="protein sequence ID" value="GGF18526.1"/>
    <property type="molecule type" value="Genomic_DNA"/>
</dbReference>
<dbReference type="InterPro" id="IPR013783">
    <property type="entry name" value="Ig-like_fold"/>
</dbReference>
<comment type="caution">
    <text evidence="2">The sequence shown here is derived from an EMBL/GenBank/DDBJ whole genome shotgun (WGS) entry which is preliminary data.</text>
</comment>
<name>A0ABQ1UHZ5_9BACT</name>
<gene>
    <name evidence="2" type="ORF">GCM10011383_32520</name>
</gene>
<evidence type="ECO:0000313" key="2">
    <source>
        <dbReference type="EMBL" id="GGF18526.1"/>
    </source>
</evidence>
<dbReference type="Gene3D" id="2.60.40.10">
    <property type="entry name" value="Immunoglobulins"/>
    <property type="match status" value="4"/>
</dbReference>
<evidence type="ECO:0000256" key="1">
    <source>
        <dbReference type="SAM" id="MobiDB-lite"/>
    </source>
</evidence>
<evidence type="ECO:0000313" key="3">
    <source>
        <dbReference type="Proteomes" id="UP000632273"/>
    </source>
</evidence>
<dbReference type="Pfam" id="PF13585">
    <property type="entry name" value="CHU_C"/>
    <property type="match status" value="1"/>
</dbReference>
<evidence type="ECO:0008006" key="4">
    <source>
        <dbReference type="Google" id="ProtNLM"/>
    </source>
</evidence>
<dbReference type="Proteomes" id="UP000632273">
    <property type="component" value="Unassembled WGS sequence"/>
</dbReference>
<reference evidence="3" key="1">
    <citation type="journal article" date="2019" name="Int. J. Syst. Evol. Microbiol.">
        <title>The Global Catalogue of Microorganisms (GCM) 10K type strain sequencing project: providing services to taxonomists for standard genome sequencing and annotation.</title>
        <authorList>
            <consortium name="The Broad Institute Genomics Platform"/>
            <consortium name="The Broad Institute Genome Sequencing Center for Infectious Disease"/>
            <person name="Wu L."/>
            <person name="Ma J."/>
        </authorList>
    </citation>
    <scope>NUCLEOTIDE SEQUENCE [LARGE SCALE GENOMIC DNA]</scope>
    <source>
        <strain evidence="3">CGMCC 1.15197</strain>
    </source>
</reference>
<dbReference type="SUPFAM" id="SSF49265">
    <property type="entry name" value="Fibronectin type III"/>
    <property type="match status" value="1"/>
</dbReference>
<protein>
    <recommendedName>
        <fullName evidence="4">Gliding motility-associated C-terminal domain-containing protein</fullName>
    </recommendedName>
</protein>
<sequence length="957" mass="103960">MLVGLIFLPTAQASHIRAGDIQVKSDTTAARNPRRVFFKMILYTQTSSDAIAYQETIFFGDGTSTEKGAVVRANNPGGGKGTSIGNNTDINVFYFEHTYNAPGTYTVSYIGEYRNANVVNMNNSASQTFYIQTTFSLDPALGINHSPVLKAPAVDRAAKGQVFLHNPAAYDADGDSLSYRRIESRQVADGVDATLPPRGDYRPKVTICDNYTYPDAAKFGGTTVPFGGNPSGSPDAEAGKLGGGADPGGNPGTFTLNKYTGQIVWNAPNQTGFYNVAFIVEEWRRIPGAPPRRIGQVVRDMQIIVNPSSNLRPAIMIPTDTCVVAGRAFKGNVTATDPDNNPITLNAYSGIIPPATFRQLSNSPANRARGVFNWTPECANIASEPTQVVFKATDQPAAGVDPLIDEKVWRITVVGPPPTNLVAQRSTTNPAAAVLTWDRYACQNPGAQILIYRKENPSSFKPGPCETGIPASTGFVRIGAVAVDQRSFVDDRAGQGLERGKTYCYRIYVAFALPAGGASIASDEACITLDGASTIFTNVTVDRTDATNGQITVRWTKPRMATAFPLPLRYRLSRATGTSAAFDSVYTTFNLNDTVFVDQKGLNTRDNAYTYKLEFFTNNNSSGKPVPETPPTASSVRLSGQANEGATQVNLAWTYSVPWDNATPTRPTTIYRRDDPNSTTFVAVGTVPSGATGGSYVDRSPGLVRGQTYRYYVQTNGTYNNPKLPDNLLNKSQEVDVEYVPVPCAPVLTVENNCEALAATVLTRPGVFPAPGETYTNTLRWQLGSNSPAGCDNSDIDHYDLFYKLNGESSYQFLASTKEQQYAHTNLETQTYCYTVQAVNTYNRRSLQSDSACADNCLLFLLPNIFTPNGDGVNDTFRPKVASPLRRVHFTAYNRWGVKVYESQSNPRIDWSGEGANGEGTSGGKVSEGVYYYQAEVEFADLNGTKKTFKGWVQINR</sequence>
<proteinExistence type="predicted"/>